<dbReference type="InParanoid" id="T1F5Y2"/>
<organism evidence="3 4">
    <name type="scientific">Helobdella robusta</name>
    <name type="common">Californian leech</name>
    <dbReference type="NCBI Taxonomy" id="6412"/>
    <lineage>
        <taxon>Eukaryota</taxon>
        <taxon>Metazoa</taxon>
        <taxon>Spiralia</taxon>
        <taxon>Lophotrochozoa</taxon>
        <taxon>Annelida</taxon>
        <taxon>Clitellata</taxon>
        <taxon>Hirudinea</taxon>
        <taxon>Rhynchobdellida</taxon>
        <taxon>Glossiphoniidae</taxon>
        <taxon>Helobdella</taxon>
    </lineage>
</organism>
<sequence>MDNNKIVNNNNEVVNAIQKSSNEINANIGATIQSYTFPFSVVNTTPNVQTLVTLAQTLSDNLPLMSASSSILSSTTFVGGFQNNVFFDVVTENSAKQFKLNIINEVNSSNSHNCEDRNSKNINNIKNRSNDTCSDDNQNKNVAFNNYSGAGPRIVSYVENGHLHVDVESVKCTDSLHCQSANPDKKQVANLDRSFDNDQKTNGASKDDDNNIFSYKENEDDGGMIQNTESEFEFESTEADQYKMEPEADQMNDDENCNNDGFENDNINIGCHATNESLNNHHEDSSDEAADEVAKLSFISNINFSSSNNVNRNSIINNTSIVSDTNFAGNSINFINDLKLNGVPHHSLQAVSGGNFIDNAKLFNKSNSNIQNYNHYDNKKSNYFNNNTDKNIVNCNIKDMIGDNKKKDFDSVFDDLNLNNFSNKKVVDTEGLMTSKNSVPDQFTHGKFAVDCLQGDGVFLASCDCEMSNTNNLSINNEKIFDDASAMHLSNKKNISPKDIKCDEPISSQLFGIHLNNEYVTSNCKDGGDNNESSSHGNQLTETQSLPLFPLSKCNSLMASPSSLSSPLHHFKIKASSLVSLEEGAKNHSNKINFFHSNIDDDESATFCSVKHQNKDYFKTKRQWNEISLTSISMDSNMTPSNHFIGDVDVDLNSWDHISSGCARQTDSTNFGTNFSNTSSQKCHFLQLHHANYQPRVSILITVCLLDLIETYETFTHICW</sequence>
<proteinExistence type="predicted"/>
<dbReference type="EnsemblMetazoa" id="HelroT172788">
    <property type="protein sequence ID" value="HelroP172788"/>
    <property type="gene ID" value="HelroG172788"/>
</dbReference>
<dbReference type="CTD" id="20204231"/>
<dbReference type="KEGG" id="hro:HELRODRAFT_172788"/>
<keyword evidence="4" id="KW-1185">Reference proteome</keyword>
<dbReference type="GeneID" id="20204231"/>
<evidence type="ECO:0000256" key="1">
    <source>
        <dbReference type="SAM" id="MobiDB-lite"/>
    </source>
</evidence>
<feature type="compositionally biased region" description="Low complexity" evidence="1">
    <location>
        <begin position="120"/>
        <end position="131"/>
    </location>
</feature>
<dbReference type="EMBL" id="KB096502">
    <property type="protein sequence ID" value="ESO04406.1"/>
    <property type="molecule type" value="Genomic_DNA"/>
</dbReference>
<reference evidence="3" key="3">
    <citation type="submission" date="2015-06" db="UniProtKB">
        <authorList>
            <consortium name="EnsemblMetazoa"/>
        </authorList>
    </citation>
    <scope>IDENTIFICATION</scope>
</reference>
<name>T1F5Y2_HELRO</name>
<reference evidence="2 4" key="2">
    <citation type="journal article" date="2013" name="Nature">
        <title>Insights into bilaterian evolution from three spiralian genomes.</title>
        <authorList>
            <person name="Simakov O."/>
            <person name="Marletaz F."/>
            <person name="Cho S.J."/>
            <person name="Edsinger-Gonzales E."/>
            <person name="Havlak P."/>
            <person name="Hellsten U."/>
            <person name="Kuo D.H."/>
            <person name="Larsson T."/>
            <person name="Lv J."/>
            <person name="Arendt D."/>
            <person name="Savage R."/>
            <person name="Osoegawa K."/>
            <person name="de Jong P."/>
            <person name="Grimwood J."/>
            <person name="Chapman J.A."/>
            <person name="Shapiro H."/>
            <person name="Aerts A."/>
            <person name="Otillar R.P."/>
            <person name="Terry A.Y."/>
            <person name="Boore J.L."/>
            <person name="Grigoriev I.V."/>
            <person name="Lindberg D.R."/>
            <person name="Seaver E.C."/>
            <person name="Weisblat D.A."/>
            <person name="Putnam N.H."/>
            <person name="Rokhsar D.S."/>
        </authorList>
    </citation>
    <scope>NUCLEOTIDE SEQUENCE</scope>
</reference>
<dbReference type="HOGENOM" id="CLU_384172_0_0_1"/>
<dbReference type="Proteomes" id="UP000015101">
    <property type="component" value="Unassembled WGS sequence"/>
</dbReference>
<evidence type="ECO:0000313" key="3">
    <source>
        <dbReference type="EnsemblMetazoa" id="HelroP172788"/>
    </source>
</evidence>
<feature type="region of interest" description="Disordered" evidence="1">
    <location>
        <begin position="194"/>
        <end position="223"/>
    </location>
</feature>
<dbReference type="EMBL" id="AMQM01004359">
    <property type="status" value="NOT_ANNOTATED_CDS"/>
    <property type="molecule type" value="Genomic_DNA"/>
</dbReference>
<feature type="region of interest" description="Disordered" evidence="1">
    <location>
        <begin position="111"/>
        <end position="137"/>
    </location>
</feature>
<evidence type="ECO:0000313" key="2">
    <source>
        <dbReference type="EMBL" id="ESO04406.1"/>
    </source>
</evidence>
<dbReference type="AlphaFoldDB" id="T1F5Y2"/>
<evidence type="ECO:0000313" key="4">
    <source>
        <dbReference type="Proteomes" id="UP000015101"/>
    </source>
</evidence>
<reference evidence="4" key="1">
    <citation type="submission" date="2012-12" db="EMBL/GenBank/DDBJ databases">
        <authorList>
            <person name="Hellsten U."/>
            <person name="Grimwood J."/>
            <person name="Chapman J.A."/>
            <person name="Shapiro H."/>
            <person name="Aerts A."/>
            <person name="Otillar R.P."/>
            <person name="Terry A.Y."/>
            <person name="Boore J.L."/>
            <person name="Simakov O."/>
            <person name="Marletaz F."/>
            <person name="Cho S.-J."/>
            <person name="Edsinger-Gonzales E."/>
            <person name="Havlak P."/>
            <person name="Kuo D.-H."/>
            <person name="Larsson T."/>
            <person name="Lv J."/>
            <person name="Arendt D."/>
            <person name="Savage R."/>
            <person name="Osoegawa K."/>
            <person name="de Jong P."/>
            <person name="Lindberg D.R."/>
            <person name="Seaver E.C."/>
            <person name="Weisblat D.A."/>
            <person name="Putnam N.H."/>
            <person name="Grigoriev I.V."/>
            <person name="Rokhsar D.S."/>
        </authorList>
    </citation>
    <scope>NUCLEOTIDE SEQUENCE</scope>
</reference>
<gene>
    <name evidence="3" type="primary">20204231</name>
    <name evidence="2" type="ORF">HELRODRAFT_172788</name>
</gene>
<feature type="compositionally biased region" description="Basic and acidic residues" evidence="1">
    <location>
        <begin position="194"/>
        <end position="209"/>
    </location>
</feature>
<accession>T1F5Y2</accession>
<protein>
    <submittedName>
        <fullName evidence="2 3">Uncharacterized protein</fullName>
    </submittedName>
</protein>
<dbReference type="RefSeq" id="XP_009017675.1">
    <property type="nucleotide sequence ID" value="XM_009019427.1"/>
</dbReference>